<dbReference type="InterPro" id="IPR000515">
    <property type="entry name" value="MetI-like"/>
</dbReference>
<protein>
    <submittedName>
        <fullName evidence="11">Taurine transport system permease protein</fullName>
    </submittedName>
</protein>
<keyword evidence="12" id="KW-1185">Reference proteome</keyword>
<dbReference type="EMBL" id="FOZM01000001">
    <property type="protein sequence ID" value="SFS01458.1"/>
    <property type="molecule type" value="Genomic_DNA"/>
</dbReference>
<organism evidence="11 12">
    <name type="scientific">Yoonia litorea</name>
    <dbReference type="NCBI Taxonomy" id="1123755"/>
    <lineage>
        <taxon>Bacteria</taxon>
        <taxon>Pseudomonadati</taxon>
        <taxon>Pseudomonadota</taxon>
        <taxon>Alphaproteobacteria</taxon>
        <taxon>Rhodobacterales</taxon>
        <taxon>Paracoccaceae</taxon>
        <taxon>Yoonia</taxon>
    </lineage>
</organism>
<dbReference type="Gene3D" id="1.10.3720.10">
    <property type="entry name" value="MetI-like"/>
    <property type="match status" value="1"/>
</dbReference>
<evidence type="ECO:0000259" key="10">
    <source>
        <dbReference type="PROSITE" id="PS50928"/>
    </source>
</evidence>
<dbReference type="Pfam" id="PF00528">
    <property type="entry name" value="BPD_transp_1"/>
    <property type="match status" value="1"/>
</dbReference>
<dbReference type="Proteomes" id="UP000198926">
    <property type="component" value="Unassembled WGS sequence"/>
</dbReference>
<comment type="subcellular location">
    <subcellularLocation>
        <location evidence="1 9">Cell membrane</location>
        <topology evidence="1 9">Multi-pass membrane protein</topology>
    </subcellularLocation>
</comment>
<dbReference type="RefSeq" id="WP_242649713.1">
    <property type="nucleotide sequence ID" value="NZ_FOZM01000001.1"/>
</dbReference>
<reference evidence="11 12" key="1">
    <citation type="submission" date="2016-10" db="EMBL/GenBank/DDBJ databases">
        <authorList>
            <person name="de Groot N.N."/>
        </authorList>
    </citation>
    <scope>NUCLEOTIDE SEQUENCE [LARGE SCALE GENOMIC DNA]</scope>
    <source>
        <strain evidence="11 12">DSM 29433</strain>
    </source>
</reference>
<dbReference type="SUPFAM" id="SSF161098">
    <property type="entry name" value="MetI-like"/>
    <property type="match status" value="1"/>
</dbReference>
<dbReference type="PANTHER" id="PTHR30151:SF25">
    <property type="entry name" value="TAURINE TRANSPORT SYSTEM PERMEASE PROTEIN TAUC"/>
    <property type="match status" value="1"/>
</dbReference>
<dbReference type="GO" id="GO:0005886">
    <property type="term" value="C:plasma membrane"/>
    <property type="evidence" value="ECO:0007669"/>
    <property type="project" value="UniProtKB-SubCell"/>
</dbReference>
<evidence type="ECO:0000256" key="5">
    <source>
        <dbReference type="ARBA" id="ARBA00022692"/>
    </source>
</evidence>
<dbReference type="InterPro" id="IPR035906">
    <property type="entry name" value="MetI-like_sf"/>
</dbReference>
<keyword evidence="6 9" id="KW-1133">Transmembrane helix</keyword>
<feature type="transmembrane region" description="Helical" evidence="9">
    <location>
        <begin position="12"/>
        <end position="42"/>
    </location>
</feature>
<dbReference type="AlphaFoldDB" id="A0A1I6LDW2"/>
<evidence type="ECO:0000256" key="1">
    <source>
        <dbReference type="ARBA" id="ARBA00004651"/>
    </source>
</evidence>
<evidence type="ECO:0000313" key="11">
    <source>
        <dbReference type="EMBL" id="SFS01458.1"/>
    </source>
</evidence>
<dbReference type="GO" id="GO:0010438">
    <property type="term" value="P:cellular response to sulfur starvation"/>
    <property type="evidence" value="ECO:0007669"/>
    <property type="project" value="TreeGrafter"/>
</dbReference>
<dbReference type="FunFam" id="1.10.3720.10:FF:000003">
    <property type="entry name" value="Aliphatic sulfonate ABC transporter permease"/>
    <property type="match status" value="1"/>
</dbReference>
<keyword evidence="3 9" id="KW-0813">Transport</keyword>
<feature type="transmembrane region" description="Helical" evidence="9">
    <location>
        <begin position="254"/>
        <end position="273"/>
    </location>
</feature>
<dbReference type="CDD" id="cd06261">
    <property type="entry name" value="TM_PBP2"/>
    <property type="match status" value="1"/>
</dbReference>
<feature type="transmembrane region" description="Helical" evidence="9">
    <location>
        <begin position="411"/>
        <end position="430"/>
    </location>
</feature>
<feature type="transmembrane region" description="Helical" evidence="9">
    <location>
        <begin position="316"/>
        <end position="335"/>
    </location>
</feature>
<evidence type="ECO:0000256" key="8">
    <source>
        <dbReference type="ARBA" id="ARBA00056719"/>
    </source>
</evidence>
<feature type="transmembrane region" description="Helical" evidence="9">
    <location>
        <begin position="294"/>
        <end position="310"/>
    </location>
</feature>
<evidence type="ECO:0000256" key="4">
    <source>
        <dbReference type="ARBA" id="ARBA00022475"/>
    </source>
</evidence>
<dbReference type="GO" id="GO:0042918">
    <property type="term" value="P:alkanesulfonate transmembrane transport"/>
    <property type="evidence" value="ECO:0007669"/>
    <property type="project" value="UniProtKB-ARBA"/>
</dbReference>
<dbReference type="STRING" id="1123755.SAMN05444714_0418"/>
<comment type="similarity">
    <text evidence="2 9">Belongs to the binding-protein-dependent transport system permease family.</text>
</comment>
<evidence type="ECO:0000256" key="3">
    <source>
        <dbReference type="ARBA" id="ARBA00022448"/>
    </source>
</evidence>
<name>A0A1I6LDW2_9RHOB</name>
<gene>
    <name evidence="11" type="ORF">SAMN05444714_0418</name>
</gene>
<dbReference type="PANTHER" id="PTHR30151">
    <property type="entry name" value="ALKANE SULFONATE ABC TRANSPORTER-RELATED, MEMBRANE SUBUNIT"/>
    <property type="match status" value="1"/>
</dbReference>
<evidence type="ECO:0000256" key="7">
    <source>
        <dbReference type="ARBA" id="ARBA00023136"/>
    </source>
</evidence>
<evidence type="ECO:0000313" key="12">
    <source>
        <dbReference type="Proteomes" id="UP000198926"/>
    </source>
</evidence>
<dbReference type="PROSITE" id="PS50928">
    <property type="entry name" value="ABC_TM1"/>
    <property type="match status" value="1"/>
</dbReference>
<evidence type="ECO:0000256" key="2">
    <source>
        <dbReference type="ARBA" id="ARBA00009306"/>
    </source>
</evidence>
<accession>A0A1I6LDW2</accession>
<sequence>MELLGNLWGELWAVLVTLVTAAPYIIGYVLLILLTLVIYSFVKRMLTPKRDYGSLKTVTFGDESAVSSNTAASVVSVVLIFVLWAAFTGSKLLPGFLHAPGPFIGEGSFEYTITTPAGESDTATVAVVVHPTGEEVDAPTVEAGEGIAKNDATAIPVYRSELLRVDRNDEMGRDEETFITAVNGQAIAPGGSVDVAFGRVAMSDKGTLNIIPATGVQMEPIWLPAPEAVWARMTEIATEGFRNSTLAEHLGYSLFRVIVGFVLGALVGIPLGYAMGLSNWFRGWFDPIVEFMRPVPPLALIPLVIIWAGIGEVGKIILLFLAALWIMAIAARSGVSGVRISKVHAAYSLGASKWQIMRHVIIPNSLPEIFTGARVAMGVCWGTVVAAELVAAEKGAGMMIMVASKFQSTDIVLMGIILIGIIGFSIDMLMRQAEKWLVPWKGKG</sequence>
<keyword evidence="4" id="KW-1003">Cell membrane</keyword>
<feature type="domain" description="ABC transmembrane type-1" evidence="10">
    <location>
        <begin position="250"/>
        <end position="430"/>
    </location>
</feature>
<evidence type="ECO:0000256" key="6">
    <source>
        <dbReference type="ARBA" id="ARBA00022989"/>
    </source>
</evidence>
<evidence type="ECO:0000256" key="9">
    <source>
        <dbReference type="RuleBase" id="RU363032"/>
    </source>
</evidence>
<comment type="function">
    <text evidence="8">Probably part of an ABC transporter complex. Probably responsible for the translocation of the substrate across the membrane.</text>
</comment>
<keyword evidence="7 9" id="KW-0472">Membrane</keyword>
<proteinExistence type="inferred from homology"/>
<keyword evidence="5 9" id="KW-0812">Transmembrane</keyword>